<evidence type="ECO:0000313" key="1">
    <source>
        <dbReference type="EMBL" id="MCI06854.1"/>
    </source>
</evidence>
<dbReference type="EMBL" id="LXQA010063304">
    <property type="protein sequence ID" value="MCI06854.1"/>
    <property type="molecule type" value="Genomic_DNA"/>
</dbReference>
<reference evidence="1 2" key="1">
    <citation type="journal article" date="2018" name="Front. Plant Sci.">
        <title>Red Clover (Trifolium pratense) and Zigzag Clover (T. medium) - A Picture of Genomic Similarities and Differences.</title>
        <authorList>
            <person name="Dluhosova J."/>
            <person name="Istvanek J."/>
            <person name="Nedelnik J."/>
            <person name="Repkova J."/>
        </authorList>
    </citation>
    <scope>NUCLEOTIDE SEQUENCE [LARGE SCALE GENOMIC DNA]</scope>
    <source>
        <strain evidence="2">cv. 10/8</strain>
        <tissue evidence="1">Leaf</tissue>
    </source>
</reference>
<evidence type="ECO:0000313" key="2">
    <source>
        <dbReference type="Proteomes" id="UP000265520"/>
    </source>
</evidence>
<keyword evidence="2" id="KW-1185">Reference proteome</keyword>
<proteinExistence type="predicted"/>
<comment type="caution">
    <text evidence="1">The sequence shown here is derived from an EMBL/GenBank/DDBJ whole genome shotgun (WGS) entry which is preliminary data.</text>
</comment>
<organism evidence="1 2">
    <name type="scientific">Trifolium medium</name>
    <dbReference type="NCBI Taxonomy" id="97028"/>
    <lineage>
        <taxon>Eukaryota</taxon>
        <taxon>Viridiplantae</taxon>
        <taxon>Streptophyta</taxon>
        <taxon>Embryophyta</taxon>
        <taxon>Tracheophyta</taxon>
        <taxon>Spermatophyta</taxon>
        <taxon>Magnoliopsida</taxon>
        <taxon>eudicotyledons</taxon>
        <taxon>Gunneridae</taxon>
        <taxon>Pentapetalae</taxon>
        <taxon>rosids</taxon>
        <taxon>fabids</taxon>
        <taxon>Fabales</taxon>
        <taxon>Fabaceae</taxon>
        <taxon>Papilionoideae</taxon>
        <taxon>50 kb inversion clade</taxon>
        <taxon>NPAAA clade</taxon>
        <taxon>Hologalegina</taxon>
        <taxon>IRL clade</taxon>
        <taxon>Trifolieae</taxon>
        <taxon>Trifolium</taxon>
    </lineage>
</organism>
<accession>A0A392P536</accession>
<dbReference type="Proteomes" id="UP000265520">
    <property type="component" value="Unassembled WGS sequence"/>
</dbReference>
<name>A0A392P536_9FABA</name>
<protein>
    <submittedName>
        <fullName evidence="1">Transcription factor GTE4</fullName>
    </submittedName>
</protein>
<sequence length="58" mass="6338">MFRHPCLCKGEAKQIIGVDQVVQAAQAVILGLLQVIPIVTVPQPLDLMEGHKEPEYTA</sequence>
<feature type="non-terminal residue" evidence="1">
    <location>
        <position position="58"/>
    </location>
</feature>
<dbReference type="AlphaFoldDB" id="A0A392P536"/>